<gene>
    <name evidence="1" type="ORF">HNQ65_000785</name>
</gene>
<organism evidence="1 2">
    <name type="scientific">Prosthecobacter vanneervenii</name>
    <dbReference type="NCBI Taxonomy" id="48466"/>
    <lineage>
        <taxon>Bacteria</taxon>
        <taxon>Pseudomonadati</taxon>
        <taxon>Verrucomicrobiota</taxon>
        <taxon>Verrucomicrobiia</taxon>
        <taxon>Verrucomicrobiales</taxon>
        <taxon>Verrucomicrobiaceae</taxon>
        <taxon>Prosthecobacter</taxon>
    </lineage>
</organism>
<name>A0A7W7Y7T7_9BACT</name>
<proteinExistence type="predicted"/>
<dbReference type="EMBL" id="JACHIG010000001">
    <property type="protein sequence ID" value="MBB5031231.1"/>
    <property type="molecule type" value="Genomic_DNA"/>
</dbReference>
<dbReference type="AlphaFoldDB" id="A0A7W7Y7T7"/>
<dbReference type="RefSeq" id="WP_184338163.1">
    <property type="nucleotide sequence ID" value="NZ_JACHIG010000001.1"/>
</dbReference>
<evidence type="ECO:0000313" key="1">
    <source>
        <dbReference type="EMBL" id="MBB5031231.1"/>
    </source>
</evidence>
<dbReference type="Proteomes" id="UP000590740">
    <property type="component" value="Unassembled WGS sequence"/>
</dbReference>
<sequence length="90" mass="9891">MSTDPLADSALKARLDTADFQEALAADTDGSFYQDAVSYLGAWRQRIRQYQDAGVSTGEFASLTQLSASIDSAERVIEFFVKLQKLPPMP</sequence>
<keyword evidence="2" id="KW-1185">Reference proteome</keyword>
<accession>A0A7W7Y7T7</accession>
<evidence type="ECO:0000313" key="2">
    <source>
        <dbReference type="Proteomes" id="UP000590740"/>
    </source>
</evidence>
<comment type="caution">
    <text evidence="1">The sequence shown here is derived from an EMBL/GenBank/DDBJ whole genome shotgun (WGS) entry which is preliminary data.</text>
</comment>
<reference evidence="1 2" key="1">
    <citation type="submission" date="2020-08" db="EMBL/GenBank/DDBJ databases">
        <title>Genomic Encyclopedia of Type Strains, Phase IV (KMG-IV): sequencing the most valuable type-strain genomes for metagenomic binning, comparative biology and taxonomic classification.</title>
        <authorList>
            <person name="Goeker M."/>
        </authorList>
    </citation>
    <scope>NUCLEOTIDE SEQUENCE [LARGE SCALE GENOMIC DNA]</scope>
    <source>
        <strain evidence="1 2">DSM 12252</strain>
    </source>
</reference>
<protein>
    <submittedName>
        <fullName evidence="1">Uncharacterized protein</fullName>
    </submittedName>
</protein>